<sequence length="327" mass="35776">MGFDNIKLEKGLYTTTKGFTATLEELDPSENYKGTPYEGLDAYQRQLKRFDIKVSGRGSDTVEKFFSTTDAAALFPEYISRAVRQGMEDCDILSKLTATVTDIDALDYRAVESVSGTDGKKLKEVAEGAFIPETTIQTKESVVALRKRGRMLVSSYEAIRFQHLDLFTITLKQIGRQIALSFADDAIKELKKTGAKTYTLEDEMSFDQLVGIWAKLKPYNMTTLLGSYEAAGKLLGLSQFQDAEAGLNFHATGQMITPLGAELVASGSAELGDSLLALDRTCALEMVKAGGVQTEFDKLIDRQLERAAITATAGFSRIFADAVVCAE</sequence>
<proteinExistence type="predicted"/>
<dbReference type="AlphaFoldDB" id="A0A9D1SP33"/>
<dbReference type="Pfam" id="PF25209">
    <property type="entry name" value="Phage_capsid_4"/>
    <property type="match status" value="1"/>
</dbReference>
<protein>
    <submittedName>
        <fullName evidence="1">Phage major capsid protein</fullName>
    </submittedName>
</protein>
<organism evidence="1 2">
    <name type="scientific">Candidatus Scybalenecus merdavium</name>
    <dbReference type="NCBI Taxonomy" id="2840939"/>
    <lineage>
        <taxon>Bacteria</taxon>
        <taxon>Bacillati</taxon>
        <taxon>Bacillota</taxon>
        <taxon>Clostridia</taxon>
        <taxon>Eubacteriales</taxon>
        <taxon>Oscillospiraceae</taxon>
        <taxon>Oscillospiraceae incertae sedis</taxon>
        <taxon>Candidatus Scybalenecus</taxon>
    </lineage>
</organism>
<accession>A0A9D1SP33</accession>
<evidence type="ECO:0000313" key="1">
    <source>
        <dbReference type="EMBL" id="HIU69754.1"/>
    </source>
</evidence>
<reference evidence="1" key="1">
    <citation type="submission" date="2020-10" db="EMBL/GenBank/DDBJ databases">
        <authorList>
            <person name="Gilroy R."/>
        </authorList>
    </citation>
    <scope>NUCLEOTIDE SEQUENCE</scope>
    <source>
        <strain evidence="1">CHK176-6737</strain>
    </source>
</reference>
<gene>
    <name evidence="1" type="ORF">IAD23_07355</name>
</gene>
<evidence type="ECO:0000313" key="2">
    <source>
        <dbReference type="Proteomes" id="UP000824125"/>
    </source>
</evidence>
<dbReference type="EMBL" id="DVNM01000042">
    <property type="protein sequence ID" value="HIU69754.1"/>
    <property type="molecule type" value="Genomic_DNA"/>
</dbReference>
<comment type="caution">
    <text evidence="1">The sequence shown here is derived from an EMBL/GenBank/DDBJ whole genome shotgun (WGS) entry which is preliminary data.</text>
</comment>
<name>A0A9D1SP33_9FIRM</name>
<reference evidence="1" key="2">
    <citation type="journal article" date="2021" name="PeerJ">
        <title>Extensive microbial diversity within the chicken gut microbiome revealed by metagenomics and culture.</title>
        <authorList>
            <person name="Gilroy R."/>
            <person name="Ravi A."/>
            <person name="Getino M."/>
            <person name="Pursley I."/>
            <person name="Horton D.L."/>
            <person name="Alikhan N.F."/>
            <person name="Baker D."/>
            <person name="Gharbi K."/>
            <person name="Hall N."/>
            <person name="Watson M."/>
            <person name="Adriaenssens E.M."/>
            <person name="Foster-Nyarko E."/>
            <person name="Jarju S."/>
            <person name="Secka A."/>
            <person name="Antonio M."/>
            <person name="Oren A."/>
            <person name="Chaudhuri R.R."/>
            <person name="La Ragione R."/>
            <person name="Hildebrand F."/>
            <person name="Pallen M.J."/>
        </authorList>
    </citation>
    <scope>NUCLEOTIDE SEQUENCE</scope>
    <source>
        <strain evidence="1">CHK176-6737</strain>
    </source>
</reference>
<dbReference type="Proteomes" id="UP000824125">
    <property type="component" value="Unassembled WGS sequence"/>
</dbReference>
<dbReference type="SUPFAM" id="SSF56563">
    <property type="entry name" value="Major capsid protein gp5"/>
    <property type="match status" value="1"/>
</dbReference>